<reference evidence="1 2" key="1">
    <citation type="submission" date="2018-09" db="EMBL/GenBank/DDBJ databases">
        <title>Zymobacter palmae IAM14233 (=T109) whole genome analysis.</title>
        <authorList>
            <person name="Yanase H."/>
        </authorList>
    </citation>
    <scope>NUCLEOTIDE SEQUENCE [LARGE SCALE GENOMIC DNA]</scope>
    <source>
        <strain evidence="1 2">IAM14233</strain>
    </source>
</reference>
<keyword evidence="2" id="KW-1185">Reference proteome</keyword>
<dbReference type="AlphaFoldDB" id="A0A348HI01"/>
<dbReference type="EMBL" id="AP018933">
    <property type="protein sequence ID" value="BBG31253.1"/>
    <property type="molecule type" value="Genomic_DNA"/>
</dbReference>
<dbReference type="Proteomes" id="UP000267342">
    <property type="component" value="Chromosome"/>
</dbReference>
<evidence type="ECO:0000313" key="1">
    <source>
        <dbReference type="EMBL" id="BBG31253.1"/>
    </source>
</evidence>
<evidence type="ECO:0000313" key="2">
    <source>
        <dbReference type="Proteomes" id="UP000267342"/>
    </source>
</evidence>
<accession>A0A348HI01</accession>
<organism evidence="1 2">
    <name type="scientific">Zymobacter palmae</name>
    <dbReference type="NCBI Taxonomy" id="33074"/>
    <lineage>
        <taxon>Bacteria</taxon>
        <taxon>Pseudomonadati</taxon>
        <taxon>Pseudomonadota</taxon>
        <taxon>Gammaproteobacteria</taxon>
        <taxon>Oceanospirillales</taxon>
        <taxon>Halomonadaceae</taxon>
        <taxon>Zymobacter group</taxon>
        <taxon>Zymobacter</taxon>
    </lineage>
</organism>
<sequence>MREHVVEGDGQMIGGVSRWMLIGSAALLMAGCAHQWTRPGATPQMRQQELGACSAQAEQKFPVRNEMAIYSGYTMEYGFCNEAMMACFPGDPIRIVVPQVESHVVDVNEKSREHTVAQCMRAKGWQ</sequence>
<gene>
    <name evidence="1" type="ORF">ZBT109_2524</name>
</gene>
<proteinExistence type="predicted"/>
<name>A0A348HI01_9GAMM</name>
<dbReference type="KEGG" id="zpl:ZBT109_2524"/>
<protein>
    <submittedName>
        <fullName evidence="1">Uncharacterized membrane protein, putative</fullName>
    </submittedName>
</protein>
<dbReference type="PROSITE" id="PS51257">
    <property type="entry name" value="PROKAR_LIPOPROTEIN"/>
    <property type="match status" value="1"/>
</dbReference>